<reference evidence="3 4" key="2">
    <citation type="journal article" date="2010" name="J. Bacteriol.">
        <title>Complete genome sequence of Methanothermobacter marburgensis, a methanoarchaeon model organism.</title>
        <authorList>
            <person name="Liesegang H."/>
            <person name="Kaster A.K."/>
            <person name="Wiezer A."/>
            <person name="Goenrich M."/>
            <person name="Wollherr A."/>
            <person name="Seedorf H."/>
            <person name="Gottschalk G."/>
            <person name="Thauer R.K."/>
        </authorList>
    </citation>
    <scope>NUCLEOTIDE SEQUENCE [LARGE SCALE GENOMIC DNA]</scope>
    <source>
        <strain evidence="4">ATCC BAA-927 / DSM 2133 / JCM 14651 / NBRC 100331 / OCM 82 / Marburg</strain>
    </source>
</reference>
<feature type="compositionally biased region" description="Polar residues" evidence="1">
    <location>
        <begin position="94"/>
        <end position="107"/>
    </location>
</feature>
<dbReference type="OrthoDB" id="82300at2157"/>
<sequence>MNLRKGFKFLTGILPFVAAISNSGISCAASCPYGLINDPYPGQCPRFTDLNGDGICDLSQTSVSNDYAASEDREASSSDQKDSSSSGSDDYSPPETSEINRTQNQAPEHNVSGDVSGGTSGEFSGHETDYHLIPVSLIMVGAYLLTLYLMRSGYIKGSVYRRLWNVLLTAGYAGTGLTGILLLIFIRLGIKTALNPSVTYWHAELAILMVIGTLIHAQIYWKPLKGMFRQLVRGAS</sequence>
<feature type="transmembrane region" description="Helical" evidence="2">
    <location>
        <begin position="162"/>
        <end position="188"/>
    </location>
</feature>
<dbReference type="GeneID" id="43707452"/>
<evidence type="ECO:0000256" key="2">
    <source>
        <dbReference type="SAM" id="Phobius"/>
    </source>
</evidence>
<keyword evidence="2" id="KW-0812">Transmembrane</keyword>
<dbReference type="GeneID" id="9703729"/>
<feature type="region of interest" description="Disordered" evidence="1">
    <location>
        <begin position="67"/>
        <end position="120"/>
    </location>
</feature>
<evidence type="ECO:0008006" key="5">
    <source>
        <dbReference type="Google" id="ProtNLM"/>
    </source>
</evidence>
<dbReference type="HOGENOM" id="CLU_1173390_0_0_2"/>
<dbReference type="KEGG" id="mmg:MTBMA_c00240"/>
<reference key="1">
    <citation type="submission" date="2009-08" db="EMBL/GenBank/DDBJ databases">
        <title>The genome sequence of Methanothermobacter marburgensis.</title>
        <authorList>
            <person name="Kaster A."/>
            <person name="Seedorf H."/>
            <person name="Goenrich M."/>
            <person name="Wiezer A."/>
            <person name="Liesegang H."/>
            <person name="Thauer R."/>
            <person name="Gottschalk G."/>
        </authorList>
    </citation>
    <scope>NUCLEOTIDE SEQUENCE</scope>
    <source>
        <strain>Marburg</strain>
    </source>
</reference>
<dbReference type="STRING" id="79929.MTBMA_c00240"/>
<dbReference type="RefSeq" id="WP_013294863.1">
    <property type="nucleotide sequence ID" value="NC_014408.1"/>
</dbReference>
<dbReference type="EMBL" id="CP001710">
    <property type="protein sequence ID" value="ADL57634.1"/>
    <property type="molecule type" value="Genomic_DNA"/>
</dbReference>
<organism evidence="3 4">
    <name type="scientific">Methanothermobacter marburgensis (strain ATCC BAA-927 / DSM 2133 / JCM 14651 / NBRC 100331 / OCM 82 / Marburg)</name>
    <name type="common">Methanobacterium thermoautotrophicum</name>
    <dbReference type="NCBI Taxonomy" id="79929"/>
    <lineage>
        <taxon>Archaea</taxon>
        <taxon>Methanobacteriati</taxon>
        <taxon>Methanobacteriota</taxon>
        <taxon>Methanomada group</taxon>
        <taxon>Methanobacteria</taxon>
        <taxon>Methanobacteriales</taxon>
        <taxon>Methanobacteriaceae</taxon>
        <taxon>Methanothermobacter</taxon>
    </lineage>
</organism>
<gene>
    <name evidence="3" type="ordered locus">MTBMA_c00240</name>
</gene>
<dbReference type="PATRIC" id="fig|79929.8.peg.22"/>
<accession>D9PYT9</accession>
<dbReference type="AlphaFoldDB" id="D9PYT9"/>
<feature type="compositionally biased region" description="Basic and acidic residues" evidence="1">
    <location>
        <begin position="70"/>
        <end position="82"/>
    </location>
</feature>
<protein>
    <recommendedName>
        <fullName evidence="5">DUF4405 domain-containing protein</fullName>
    </recommendedName>
</protein>
<keyword evidence="2" id="KW-1133">Transmembrane helix</keyword>
<dbReference type="PaxDb" id="79929-MTBMA_c00240"/>
<dbReference type="PROSITE" id="PS51257">
    <property type="entry name" value="PROKAR_LIPOPROTEIN"/>
    <property type="match status" value="1"/>
</dbReference>
<proteinExistence type="predicted"/>
<dbReference type="Proteomes" id="UP000000345">
    <property type="component" value="Chromosome"/>
</dbReference>
<feature type="transmembrane region" description="Helical" evidence="2">
    <location>
        <begin position="200"/>
        <end position="221"/>
    </location>
</feature>
<keyword evidence="4" id="KW-1185">Reference proteome</keyword>
<evidence type="ECO:0000256" key="1">
    <source>
        <dbReference type="SAM" id="MobiDB-lite"/>
    </source>
</evidence>
<keyword evidence="2" id="KW-0472">Membrane</keyword>
<name>D9PYT9_METTM</name>
<evidence type="ECO:0000313" key="3">
    <source>
        <dbReference type="EMBL" id="ADL57634.1"/>
    </source>
</evidence>
<feature type="transmembrane region" description="Helical" evidence="2">
    <location>
        <begin position="130"/>
        <end position="150"/>
    </location>
</feature>
<evidence type="ECO:0000313" key="4">
    <source>
        <dbReference type="Proteomes" id="UP000000345"/>
    </source>
</evidence>